<protein>
    <submittedName>
        <fullName evidence="1">PTS beta-glucoside transporter subunit EIIBCA</fullName>
    </submittedName>
</protein>
<name>A0AC61R8T1_9FIRM</name>
<evidence type="ECO:0000313" key="1">
    <source>
        <dbReference type="EMBL" id="TGY66355.1"/>
    </source>
</evidence>
<proteinExistence type="predicted"/>
<organism evidence="1 2">
    <name type="scientific">Dubosiella muris</name>
    <dbReference type="NCBI Taxonomy" id="3038133"/>
    <lineage>
        <taxon>Bacteria</taxon>
        <taxon>Bacillati</taxon>
        <taxon>Bacillota</taxon>
        <taxon>Erysipelotrichia</taxon>
        <taxon>Erysipelotrichales</taxon>
        <taxon>Erysipelotrichaceae</taxon>
        <taxon>Dubosiella</taxon>
    </lineage>
</organism>
<dbReference type="EMBL" id="SRYG01000007">
    <property type="protein sequence ID" value="TGY66355.1"/>
    <property type="molecule type" value="Genomic_DNA"/>
</dbReference>
<dbReference type="Proteomes" id="UP000308836">
    <property type="component" value="Unassembled WGS sequence"/>
</dbReference>
<comment type="caution">
    <text evidence="1">The sequence shown here is derived from an EMBL/GenBank/DDBJ whole genome shotgun (WGS) entry which is preliminary data.</text>
</comment>
<evidence type="ECO:0000313" key="2">
    <source>
        <dbReference type="Proteomes" id="UP000308836"/>
    </source>
</evidence>
<accession>A0AC61R8T1</accession>
<reference evidence="1" key="1">
    <citation type="submission" date="2019-04" db="EMBL/GenBank/DDBJ databases">
        <title>Microbes associate with the intestines of laboratory mice.</title>
        <authorList>
            <person name="Navarre W."/>
            <person name="Wong E."/>
            <person name="Huang K."/>
            <person name="Tropini C."/>
            <person name="Ng K."/>
            <person name="Yu B."/>
        </authorList>
    </citation>
    <scope>NUCLEOTIDE SEQUENCE</scope>
    <source>
        <strain evidence="1">NM09_H32</strain>
    </source>
</reference>
<keyword evidence="2" id="KW-1185">Reference proteome</keyword>
<gene>
    <name evidence="1" type="ORF">E5336_04655</name>
</gene>
<sequence>MSKKYTQLAEQIIEKVGGKENINDVYHCQTRLRFKLKDESKADTKALEAMDGVAKVMINAGVYQVVIGTHVADVFEEIEKKVDLKKGNDSQPVEKKGIVNTIIDFVAGTFQPIIPALSGAGMVKAVLALLVVFKLISNESQTYALLNMFADAIFYFLPVLLAFTEAQKLKCNPILAAGVACILMHPTWNAFVTAQEGVRFFEIIPFPLVSYANSVIPILLIVFVQSYVEKWLNRVVPKAINLVFVPLLVFLIMGTLAFSVLGPLGNIVGSWLAVVFNYLAENAAWAPALLIGGLLPVMVMFGIHNGVAPLGVMQMANLGYDSIFGPGCVCSNMAQASAGLVVALRTKNKKEKQIATSGFITAYMGITEPLLYGVNLPKKYPLVASMIGGACGGLYAGLTHTHRFATGSSGLPAVLLYIGDNTMTFFYNIIIAIVISCVVSAALTYIFSLHAEKGQEAKTIEAIQTHTKPGVAAAPLAGLVKPLSQAKDEAFASEALGKGLVIEPESGDVFSPVDGMVSALFPSKHAIGITAEDGMEILIHIGINTVELNGKHFETFVEQGEHVQAGQPLVHFDREAIEQEGYNTQTMVIVTNSAMYEDIELVGQGRVEAGQDVLKRKG</sequence>